<reference evidence="3" key="1">
    <citation type="submission" date="2016-10" db="EMBL/GenBank/DDBJ databases">
        <authorList>
            <person name="Varghese N."/>
            <person name="Submissions S."/>
        </authorList>
    </citation>
    <scope>NUCLEOTIDE SEQUENCE [LARGE SCALE GENOMIC DNA]</scope>
    <source>
        <strain evidence="3">UNC178MFTsu3.1</strain>
    </source>
</reference>
<gene>
    <name evidence="2" type="ORF">SAMN02799615_02624</name>
</gene>
<dbReference type="InterPro" id="IPR027417">
    <property type="entry name" value="P-loop_NTPase"/>
</dbReference>
<dbReference type="RefSeq" id="WP_026634693.1">
    <property type="nucleotide sequence ID" value="NZ_FONH01000009.1"/>
</dbReference>
<dbReference type="SUPFAM" id="SSF52540">
    <property type="entry name" value="P-loop containing nucleoside triphosphate hydrolases"/>
    <property type="match status" value="1"/>
</dbReference>
<dbReference type="InterPro" id="IPR026866">
    <property type="entry name" value="CR006_AAA"/>
</dbReference>
<dbReference type="Proteomes" id="UP000199477">
    <property type="component" value="Unassembled WGS sequence"/>
</dbReference>
<keyword evidence="3" id="KW-1185">Reference proteome</keyword>
<evidence type="ECO:0000259" key="1">
    <source>
        <dbReference type="Pfam" id="PF13166"/>
    </source>
</evidence>
<organism evidence="2 3">
    <name type="scientific">Dyella marensis</name>
    <dbReference type="NCBI Taxonomy" id="500610"/>
    <lineage>
        <taxon>Bacteria</taxon>
        <taxon>Pseudomonadati</taxon>
        <taxon>Pseudomonadota</taxon>
        <taxon>Gammaproteobacteria</taxon>
        <taxon>Lysobacterales</taxon>
        <taxon>Rhodanobacteraceae</taxon>
        <taxon>Dyella</taxon>
    </lineage>
</organism>
<name>A0A1I2GJJ8_9GAMM</name>
<evidence type="ECO:0000313" key="2">
    <source>
        <dbReference type="EMBL" id="SFF16801.1"/>
    </source>
</evidence>
<protein>
    <submittedName>
        <fullName evidence="2">AAA domain-containing protein</fullName>
    </submittedName>
</protein>
<accession>A0A1I2GJJ8</accession>
<feature type="domain" description="Protein CR006 P-loop" evidence="1">
    <location>
        <begin position="195"/>
        <end position="351"/>
    </location>
</feature>
<dbReference type="EMBL" id="FONH01000009">
    <property type="protein sequence ID" value="SFF16801.1"/>
    <property type="molecule type" value="Genomic_DNA"/>
</dbReference>
<evidence type="ECO:0000313" key="3">
    <source>
        <dbReference type="Proteomes" id="UP000199477"/>
    </source>
</evidence>
<sequence length="386" mass="44326">MSKTLREIAKQLKDAGKKVQLIYAFNGTGKTRLSREFKQFVAPKNVDGEGEAVSRSGSPHKKILYYSAFTEDLFYWDNDLTLDAEPKLRIQPNSFTDWLLALLRDLGQDGNIVRHFQHYANDKLTPHFSEDFSEVTFSLQRGDNERSGNLKISKAEESNFIWSIFYTLLDQAISTLSVAEPENRETGEFDRLEYVFIDDPVSSLDENHLIELAVNLAKLIRSSPPSLQFIITTHSPLFYNVLHNELGLAKNGKREGCYLLEHLEDGTFDLNVKYGDSNKSFSYHLHLRKTLEQAIAADQVQRYHFTLLRNLYEKTASFLGYPQWSELLPDDKLAYLNRIIQFTSHSTLSDETVAEPTPQEKQTVKFLLNHLIGSYGYWQQQGTQHG</sequence>
<dbReference type="AlphaFoldDB" id="A0A1I2GJJ8"/>
<dbReference type="Gene3D" id="3.40.50.300">
    <property type="entry name" value="P-loop containing nucleotide triphosphate hydrolases"/>
    <property type="match status" value="1"/>
</dbReference>
<proteinExistence type="predicted"/>
<dbReference type="Pfam" id="PF13166">
    <property type="entry name" value="AAA_13"/>
    <property type="match status" value="1"/>
</dbReference>
<dbReference type="STRING" id="500610.SAMN02799615_02624"/>